<dbReference type="EMBL" id="JADCNM010000004">
    <property type="protein sequence ID" value="KAG0487327.1"/>
    <property type="molecule type" value="Genomic_DNA"/>
</dbReference>
<accession>A0A835V6L6</accession>
<evidence type="ECO:0000256" key="4">
    <source>
        <dbReference type="PROSITE-ProRule" id="PRU01002"/>
    </source>
</evidence>
<dbReference type="InterPro" id="IPR014977">
    <property type="entry name" value="WRC_dom"/>
</dbReference>
<comment type="caution">
    <text evidence="4">Lacks conserved residue(s) required for the propagation of feature annotation.</text>
</comment>
<proteinExistence type="inferred from homology"/>
<organism evidence="9 10">
    <name type="scientific">Vanilla planifolia</name>
    <name type="common">Vanilla</name>
    <dbReference type="NCBI Taxonomy" id="51239"/>
    <lineage>
        <taxon>Eukaryota</taxon>
        <taxon>Viridiplantae</taxon>
        <taxon>Streptophyta</taxon>
        <taxon>Embryophyta</taxon>
        <taxon>Tracheophyta</taxon>
        <taxon>Spermatophyta</taxon>
        <taxon>Magnoliopsida</taxon>
        <taxon>Liliopsida</taxon>
        <taxon>Asparagales</taxon>
        <taxon>Orchidaceae</taxon>
        <taxon>Vanilloideae</taxon>
        <taxon>Vanilleae</taxon>
        <taxon>Vanilla</taxon>
    </lineage>
</organism>
<keyword evidence="5" id="KW-0804">Transcription</keyword>
<dbReference type="PROSITE" id="PS51667">
    <property type="entry name" value="WRC"/>
    <property type="match status" value="1"/>
</dbReference>
<comment type="function">
    <text evidence="5">Transcription activator.</text>
</comment>
<name>A0A835V6L6_VANPL</name>
<evidence type="ECO:0000259" key="7">
    <source>
        <dbReference type="PROSITE" id="PS51666"/>
    </source>
</evidence>
<evidence type="ECO:0000256" key="1">
    <source>
        <dbReference type="ARBA" id="ARBA00004123"/>
    </source>
</evidence>
<comment type="subcellular location">
    <subcellularLocation>
        <location evidence="1 5">Nucleus</location>
    </subcellularLocation>
</comment>
<dbReference type="GO" id="GO:0005634">
    <property type="term" value="C:nucleus"/>
    <property type="evidence" value="ECO:0007669"/>
    <property type="project" value="UniProtKB-SubCell"/>
</dbReference>
<gene>
    <name evidence="9" type="ORF">HPP92_009422</name>
</gene>
<keyword evidence="3 5" id="KW-0539">Nucleus</keyword>
<protein>
    <recommendedName>
        <fullName evidence="5">Growth-regulating factor</fullName>
    </recommendedName>
</protein>
<dbReference type="GO" id="GO:0005524">
    <property type="term" value="F:ATP binding"/>
    <property type="evidence" value="ECO:0007669"/>
    <property type="project" value="UniProtKB-UniRule"/>
</dbReference>
<dbReference type="OrthoDB" id="1927209at2759"/>
<dbReference type="Pfam" id="PF08879">
    <property type="entry name" value="WRC"/>
    <property type="match status" value="1"/>
</dbReference>
<evidence type="ECO:0000313" key="9">
    <source>
        <dbReference type="EMBL" id="KAG0487327.1"/>
    </source>
</evidence>
<comment type="caution">
    <text evidence="9">The sequence shown here is derived from an EMBL/GenBank/DDBJ whole genome shotgun (WGS) entry which is preliminary data.</text>
</comment>
<dbReference type="PANTHER" id="PTHR31602">
    <property type="entry name" value="GROWTH-REGULATING FACTOR 5"/>
    <property type="match status" value="1"/>
</dbReference>
<feature type="domain" description="WRC" evidence="8">
    <location>
        <begin position="73"/>
        <end position="117"/>
    </location>
</feature>
<feature type="compositionally biased region" description="Basic and acidic residues" evidence="6">
    <location>
        <begin position="125"/>
        <end position="144"/>
    </location>
</feature>
<dbReference type="PANTHER" id="PTHR31602:SF112">
    <property type="entry name" value="GROWTH-REGULATING FACTOR"/>
    <property type="match status" value="1"/>
</dbReference>
<feature type="compositionally biased region" description="Polar residues" evidence="6">
    <location>
        <begin position="145"/>
        <end position="159"/>
    </location>
</feature>
<evidence type="ECO:0000256" key="6">
    <source>
        <dbReference type="SAM" id="MobiDB-lite"/>
    </source>
</evidence>
<dbReference type="Pfam" id="PF08880">
    <property type="entry name" value="QLQ"/>
    <property type="match status" value="1"/>
</dbReference>
<dbReference type="GO" id="GO:0032502">
    <property type="term" value="P:developmental process"/>
    <property type="evidence" value="ECO:0007669"/>
    <property type="project" value="InterPro"/>
</dbReference>
<evidence type="ECO:0000256" key="3">
    <source>
        <dbReference type="ARBA" id="ARBA00023242"/>
    </source>
</evidence>
<dbReference type="InterPro" id="IPR014978">
    <property type="entry name" value="Gln-Leu-Gln_QLQ"/>
</dbReference>
<keyword evidence="5" id="KW-0805">Transcription regulation</keyword>
<feature type="region of interest" description="Disordered" evidence="6">
    <location>
        <begin position="114"/>
        <end position="159"/>
    </location>
</feature>
<dbReference type="SMART" id="SM00951">
    <property type="entry name" value="QLQ"/>
    <property type="match status" value="1"/>
</dbReference>
<evidence type="ECO:0000256" key="5">
    <source>
        <dbReference type="RuleBase" id="RU367127"/>
    </source>
</evidence>
<dbReference type="GO" id="GO:0006355">
    <property type="term" value="P:regulation of DNA-templated transcription"/>
    <property type="evidence" value="ECO:0007669"/>
    <property type="project" value="InterPro"/>
</dbReference>
<reference evidence="9 10" key="1">
    <citation type="journal article" date="2020" name="Nat. Food">
        <title>A phased Vanilla planifolia genome enables genetic improvement of flavour and production.</title>
        <authorList>
            <person name="Hasing T."/>
            <person name="Tang H."/>
            <person name="Brym M."/>
            <person name="Khazi F."/>
            <person name="Huang T."/>
            <person name="Chambers A.H."/>
        </authorList>
    </citation>
    <scope>NUCLEOTIDE SEQUENCE [LARGE SCALE GENOMIC DNA]</scope>
    <source>
        <tissue evidence="9">Leaf</tissue>
    </source>
</reference>
<comment type="domain">
    <text evidence="5">The QLQ domain and WRC domain may be involved in protein-protein interaction and DNA-binding, respectively.</text>
</comment>
<dbReference type="AlphaFoldDB" id="A0A835V6L6"/>
<feature type="domain" description="QLQ" evidence="7">
    <location>
        <begin position="6"/>
        <end position="41"/>
    </location>
</feature>
<dbReference type="GO" id="GO:0006351">
    <property type="term" value="P:DNA-templated transcription"/>
    <property type="evidence" value="ECO:0007669"/>
    <property type="project" value="UniProtKB-UniRule"/>
</dbReference>
<evidence type="ECO:0000256" key="2">
    <source>
        <dbReference type="ARBA" id="ARBA00008122"/>
    </source>
</evidence>
<keyword evidence="5" id="KW-0010">Activator</keyword>
<evidence type="ECO:0000259" key="8">
    <source>
        <dbReference type="PROSITE" id="PS51667"/>
    </source>
</evidence>
<comment type="similarity">
    <text evidence="2 5">Belongs to the GRF family.</text>
</comment>
<feature type="region of interest" description="Disordered" evidence="6">
    <location>
        <begin position="211"/>
        <end position="238"/>
    </location>
</feature>
<sequence length="238" mass="27003">MSCHHLFTASQLQELEVQALMFNCFSLGLPVPSHLLVSFGRSTRKRDSEGFFPRHPPLGWGCFKLGSRGKAQDLEPGRCRRTDGKKWRCSRGACPGSKYCVRHLHRGKNRLRKTTEPPLLLLPPETRDFEEHRYSNPVEERETEQPSSSGTSGLSFQNETKLSFNSRAMEEEQKKQKLEGYENAKFLHCFFDERPAEGARGTICKTQLMNSGEGDEDFSGSASRRNRTPLPALLDLNV</sequence>
<evidence type="ECO:0000313" key="10">
    <source>
        <dbReference type="Proteomes" id="UP000639772"/>
    </source>
</evidence>
<dbReference type="InterPro" id="IPR031137">
    <property type="entry name" value="GRF"/>
</dbReference>
<dbReference type="PROSITE" id="PS51666">
    <property type="entry name" value="QLQ"/>
    <property type="match status" value="1"/>
</dbReference>
<dbReference type="Proteomes" id="UP000639772">
    <property type="component" value="Unassembled WGS sequence"/>
</dbReference>